<protein>
    <submittedName>
        <fullName evidence="2">Uncharacterized protein</fullName>
    </submittedName>
</protein>
<comment type="caution">
    <text evidence="2">The sequence shown here is derived from an EMBL/GenBank/DDBJ whole genome shotgun (WGS) entry which is preliminary data.</text>
</comment>
<feature type="compositionally biased region" description="Low complexity" evidence="1">
    <location>
        <begin position="79"/>
        <end position="93"/>
    </location>
</feature>
<reference evidence="2 3" key="1">
    <citation type="journal article" date="2019" name="Nat. Plants">
        <title>Genome sequencing of Musa balbisiana reveals subgenome evolution and function divergence in polyploid bananas.</title>
        <authorList>
            <person name="Yao X."/>
        </authorList>
    </citation>
    <scope>NUCLEOTIDE SEQUENCE [LARGE SCALE GENOMIC DNA]</scope>
    <source>
        <strain evidence="3">cv. DH-PKW</strain>
        <tissue evidence="2">Leaves</tissue>
    </source>
</reference>
<keyword evidence="3" id="KW-1185">Reference proteome</keyword>
<feature type="compositionally biased region" description="Gly residues" evidence="1">
    <location>
        <begin position="137"/>
        <end position="152"/>
    </location>
</feature>
<feature type="region of interest" description="Disordered" evidence="1">
    <location>
        <begin position="79"/>
        <end position="155"/>
    </location>
</feature>
<feature type="compositionally biased region" description="Basic residues" evidence="1">
    <location>
        <begin position="25"/>
        <end position="38"/>
    </location>
</feature>
<dbReference type="EMBL" id="PYDT01000009">
    <property type="protein sequence ID" value="THU49800.1"/>
    <property type="molecule type" value="Genomic_DNA"/>
</dbReference>
<dbReference type="AlphaFoldDB" id="A0A4S8IMR1"/>
<feature type="region of interest" description="Disordered" evidence="1">
    <location>
        <begin position="15"/>
        <end position="60"/>
    </location>
</feature>
<evidence type="ECO:0000313" key="2">
    <source>
        <dbReference type="EMBL" id="THU49800.1"/>
    </source>
</evidence>
<evidence type="ECO:0000256" key="1">
    <source>
        <dbReference type="SAM" id="MobiDB-lite"/>
    </source>
</evidence>
<name>A0A4S8IMR1_MUSBA</name>
<dbReference type="Proteomes" id="UP000317650">
    <property type="component" value="Chromosome 6"/>
</dbReference>
<sequence>MDEFQLEVVTEKTYVHGEGSAAKPRSGHHLRANRRGHLQRACAAADGRPPPDRRGPQAPPRPLLLLLLLLLFPQAEDAGAQAAARAAAGSPSAQVHRPPASAALPPGQPRRHLPCHEPRGGVSFDQLRQASHTRGGRQQGAGGSERGGGEGYQGEEVLLAPFAAAA</sequence>
<evidence type="ECO:0000313" key="3">
    <source>
        <dbReference type="Proteomes" id="UP000317650"/>
    </source>
</evidence>
<gene>
    <name evidence="2" type="ORF">C4D60_Mb06t13340</name>
</gene>
<accession>A0A4S8IMR1</accession>
<organism evidence="2 3">
    <name type="scientific">Musa balbisiana</name>
    <name type="common">Banana</name>
    <dbReference type="NCBI Taxonomy" id="52838"/>
    <lineage>
        <taxon>Eukaryota</taxon>
        <taxon>Viridiplantae</taxon>
        <taxon>Streptophyta</taxon>
        <taxon>Embryophyta</taxon>
        <taxon>Tracheophyta</taxon>
        <taxon>Spermatophyta</taxon>
        <taxon>Magnoliopsida</taxon>
        <taxon>Liliopsida</taxon>
        <taxon>Zingiberales</taxon>
        <taxon>Musaceae</taxon>
        <taxon>Musa</taxon>
    </lineage>
</organism>
<proteinExistence type="predicted"/>